<organism evidence="1">
    <name type="scientific">marine metagenome</name>
    <dbReference type="NCBI Taxonomy" id="408172"/>
    <lineage>
        <taxon>unclassified sequences</taxon>
        <taxon>metagenomes</taxon>
        <taxon>ecological metagenomes</taxon>
    </lineage>
</organism>
<accession>A0A383F4G8</accession>
<evidence type="ECO:0008006" key="2">
    <source>
        <dbReference type="Google" id="ProtNLM"/>
    </source>
</evidence>
<dbReference type="Gene3D" id="3.90.1150.10">
    <property type="entry name" value="Aspartate Aminotransferase, domain 1"/>
    <property type="match status" value="1"/>
</dbReference>
<dbReference type="InterPro" id="IPR015422">
    <property type="entry name" value="PyrdxlP-dep_Trfase_small"/>
</dbReference>
<sequence>LSDLPGITPQPENKSGRHTRWLSCFLIDEAQFGVSAADLIRYLGAANVEARPVWKPMHTQPLYRGCEQVGGEVAVDLNRRGICLPSSSSLSEEEQIFIIERIRELHKSFR</sequence>
<feature type="non-terminal residue" evidence="1">
    <location>
        <position position="1"/>
    </location>
</feature>
<dbReference type="Pfam" id="PF01041">
    <property type="entry name" value="DegT_DnrJ_EryC1"/>
    <property type="match status" value="1"/>
</dbReference>
<dbReference type="AlphaFoldDB" id="A0A383F4G8"/>
<dbReference type="EMBL" id="UINC01231081">
    <property type="protein sequence ID" value="SVE63470.1"/>
    <property type="molecule type" value="Genomic_DNA"/>
</dbReference>
<dbReference type="SUPFAM" id="SSF53383">
    <property type="entry name" value="PLP-dependent transferases"/>
    <property type="match status" value="1"/>
</dbReference>
<evidence type="ECO:0000313" key="1">
    <source>
        <dbReference type="EMBL" id="SVE63470.1"/>
    </source>
</evidence>
<protein>
    <recommendedName>
        <fullName evidence="2">DegT/DnrJ/EryC1/StrS aminotransferase family protein</fullName>
    </recommendedName>
</protein>
<name>A0A383F4G8_9ZZZZ</name>
<proteinExistence type="predicted"/>
<dbReference type="InterPro" id="IPR000653">
    <property type="entry name" value="DegT/StrS_aminotransferase"/>
</dbReference>
<reference evidence="1" key="1">
    <citation type="submission" date="2018-05" db="EMBL/GenBank/DDBJ databases">
        <authorList>
            <person name="Lanie J.A."/>
            <person name="Ng W.-L."/>
            <person name="Kazmierczak K.M."/>
            <person name="Andrzejewski T.M."/>
            <person name="Davidsen T.M."/>
            <person name="Wayne K.J."/>
            <person name="Tettelin H."/>
            <person name="Glass J.I."/>
            <person name="Rusch D."/>
            <person name="Podicherti R."/>
            <person name="Tsui H.-C.T."/>
            <person name="Winkler M.E."/>
        </authorList>
    </citation>
    <scope>NUCLEOTIDE SEQUENCE</scope>
</reference>
<dbReference type="InterPro" id="IPR015424">
    <property type="entry name" value="PyrdxlP-dep_Trfase"/>
</dbReference>
<gene>
    <name evidence="1" type="ORF">METZ01_LOCUS516324</name>
</gene>